<keyword evidence="3" id="KW-1185">Reference proteome</keyword>
<keyword evidence="1" id="KW-0560">Oxidoreductase</keyword>
<dbReference type="AlphaFoldDB" id="A0A0D1YHD4"/>
<dbReference type="GeneID" id="27316116"/>
<dbReference type="RefSeq" id="XP_016210121.1">
    <property type="nucleotide sequence ID" value="XM_016362001.1"/>
</dbReference>
<dbReference type="Pfam" id="PF00106">
    <property type="entry name" value="adh_short"/>
    <property type="match status" value="1"/>
</dbReference>
<dbReference type="Gene3D" id="3.40.50.720">
    <property type="entry name" value="NAD(P)-binding Rossmann-like Domain"/>
    <property type="match status" value="1"/>
</dbReference>
<evidence type="ECO:0008006" key="4">
    <source>
        <dbReference type="Google" id="ProtNLM"/>
    </source>
</evidence>
<dbReference type="HOGENOM" id="CLU_010194_44_4_1"/>
<dbReference type="PANTHER" id="PTHR43157">
    <property type="entry name" value="PHOSPHATIDYLINOSITOL-GLYCAN BIOSYNTHESIS CLASS F PROTEIN-RELATED"/>
    <property type="match status" value="1"/>
</dbReference>
<dbReference type="SUPFAM" id="SSF51735">
    <property type="entry name" value="NAD(P)-binding Rossmann-fold domains"/>
    <property type="match status" value="1"/>
</dbReference>
<dbReference type="PRINTS" id="PR00081">
    <property type="entry name" value="GDHRDH"/>
</dbReference>
<evidence type="ECO:0000313" key="3">
    <source>
        <dbReference type="Proteomes" id="UP000053259"/>
    </source>
</evidence>
<dbReference type="InterPro" id="IPR036291">
    <property type="entry name" value="NAD(P)-bd_dom_sf"/>
</dbReference>
<sequence>MSLTSFFAHVIKAQWFTTIPKQTSTFEGQTVLITGANTGLGLAAAKYMASHKAAKVIIACRNTSKGEKARQELEKETGVKGVAEVWELDLSSYDSIKSFATRVNENLDRLDVVICSAGINTMKFDVVNGYESMIAVNVVATFLLGLLLLPKLKQNVEKYPDSRPHLCFVSSDTHMTVTLDKAGRNQDELIFENLSDKRKTSMPSRYPMSKLLDVLMTFQMAAKVGNEYPVIINTVNPGLCKSDLGREAPRFLTAIVNFILGARSAEVGIQNYIYAVTGGKEKHGKYISECREGPLGPGAKGAKAEVLAARAWKELTDILEKIEPGITSKL</sequence>
<dbReference type="GO" id="GO:0016491">
    <property type="term" value="F:oxidoreductase activity"/>
    <property type="evidence" value="ECO:0007669"/>
    <property type="project" value="UniProtKB-KW"/>
</dbReference>
<gene>
    <name evidence="2" type="ORF">PV09_08143</name>
</gene>
<protein>
    <recommendedName>
        <fullName evidence="4">NAD(P)-binding protein</fullName>
    </recommendedName>
</protein>
<dbReference type="PANTHER" id="PTHR43157:SF31">
    <property type="entry name" value="PHOSPHATIDYLINOSITOL-GLYCAN BIOSYNTHESIS CLASS F PROTEIN"/>
    <property type="match status" value="1"/>
</dbReference>
<dbReference type="InParanoid" id="A0A0D1YHD4"/>
<evidence type="ECO:0000313" key="2">
    <source>
        <dbReference type="EMBL" id="KIW00252.1"/>
    </source>
</evidence>
<accession>A0A0D1YHD4</accession>
<evidence type="ECO:0000256" key="1">
    <source>
        <dbReference type="ARBA" id="ARBA00023002"/>
    </source>
</evidence>
<organism evidence="2 3">
    <name type="scientific">Verruconis gallopava</name>
    <dbReference type="NCBI Taxonomy" id="253628"/>
    <lineage>
        <taxon>Eukaryota</taxon>
        <taxon>Fungi</taxon>
        <taxon>Dikarya</taxon>
        <taxon>Ascomycota</taxon>
        <taxon>Pezizomycotina</taxon>
        <taxon>Dothideomycetes</taxon>
        <taxon>Pleosporomycetidae</taxon>
        <taxon>Venturiales</taxon>
        <taxon>Sympoventuriaceae</taxon>
        <taxon>Verruconis</taxon>
    </lineage>
</organism>
<dbReference type="EMBL" id="KN847565">
    <property type="protein sequence ID" value="KIW00252.1"/>
    <property type="molecule type" value="Genomic_DNA"/>
</dbReference>
<dbReference type="Proteomes" id="UP000053259">
    <property type="component" value="Unassembled WGS sequence"/>
</dbReference>
<dbReference type="STRING" id="253628.A0A0D1YHD4"/>
<dbReference type="OrthoDB" id="542013at2759"/>
<dbReference type="InterPro" id="IPR002347">
    <property type="entry name" value="SDR_fam"/>
</dbReference>
<name>A0A0D1YHD4_9PEZI</name>
<dbReference type="VEuPathDB" id="FungiDB:PV09_08143"/>
<reference evidence="2 3" key="1">
    <citation type="submission" date="2015-01" db="EMBL/GenBank/DDBJ databases">
        <title>The Genome Sequence of Ochroconis gallopava CBS43764.</title>
        <authorList>
            <consortium name="The Broad Institute Genomics Platform"/>
            <person name="Cuomo C."/>
            <person name="de Hoog S."/>
            <person name="Gorbushina A."/>
            <person name="Stielow B."/>
            <person name="Teixiera M."/>
            <person name="Abouelleil A."/>
            <person name="Chapman S.B."/>
            <person name="Priest M."/>
            <person name="Young S.K."/>
            <person name="Wortman J."/>
            <person name="Nusbaum C."/>
            <person name="Birren B."/>
        </authorList>
    </citation>
    <scope>NUCLEOTIDE SEQUENCE [LARGE SCALE GENOMIC DNA]</scope>
    <source>
        <strain evidence="2 3">CBS 43764</strain>
    </source>
</reference>
<proteinExistence type="predicted"/>